<dbReference type="EMBL" id="CP016804">
    <property type="protein sequence ID" value="APE96265.1"/>
    <property type="molecule type" value="Genomic_DNA"/>
</dbReference>
<feature type="region of interest" description="Disordered" evidence="1">
    <location>
        <begin position="200"/>
        <end position="233"/>
    </location>
</feature>
<gene>
    <name evidence="2" type="primary">cbiZ</name>
    <name evidence="2" type="ORF">HSR6_1829</name>
</gene>
<accession>A0A1J1AFA5</accession>
<proteinExistence type="predicted"/>
<sequence>MFETTIRDGVLQANYPGARWLLTGWSGGYTNSDAVYNVSVPEGWERTDLDTYVEERRQAAGFETTGPGLLTGVELQHAAGAARDGVRAVATVGLSNPASLPLHPDGSEPAGLAEAAGEPGTINLLVGTDRALEDGALATLLAAVVEAKTATVQAHTGFTGTTSDAVAVATDPTGDPSAFAGSATAVGDAARSAVRRAVTDSLASRMAESPPPETVEAAEAGIVTSQDADPFDP</sequence>
<dbReference type="KEGG" id="hhsr:HSR6_1829"/>
<evidence type="ECO:0000313" key="2">
    <source>
        <dbReference type="EMBL" id="APE96265.1"/>
    </source>
</evidence>
<name>A0A1J1AFA5_9EURY</name>
<dbReference type="Pfam" id="PF01955">
    <property type="entry name" value="CbiZ"/>
    <property type="match status" value="1"/>
</dbReference>
<evidence type="ECO:0000256" key="1">
    <source>
        <dbReference type="SAM" id="MobiDB-lite"/>
    </source>
</evidence>
<protein>
    <submittedName>
        <fullName evidence="2">Adenosylcobinamide hydrolase</fullName>
        <ecNumber evidence="2">3.5.1.90</ecNumber>
    </submittedName>
</protein>
<dbReference type="InterPro" id="IPR052209">
    <property type="entry name" value="CbiZ"/>
</dbReference>
<dbReference type="PANTHER" id="PTHR35336:SF5">
    <property type="entry name" value="ADENOSYLCOBINAMIDE AMIDOHYDROLASE"/>
    <property type="match status" value="1"/>
</dbReference>
<reference evidence="3" key="1">
    <citation type="submission" date="2016-08" db="EMBL/GenBank/DDBJ databases">
        <title>Discovery of first anaerobic lithoheterotrophic haloarchae widely represented in hypersaline habitats.</title>
        <authorList>
            <person name="Sorokin D.Y."/>
            <person name="Kublanov I.V."/>
            <person name="Roman P."/>
            <person name="Sinninghe Damste J.S."/>
            <person name="Golyshin P.N."/>
            <person name="Rojo D."/>
            <person name="Ciordia S."/>
            <person name="Mena Md.C."/>
            <person name="Ferrer M."/>
            <person name="Smedile F."/>
            <person name="Messina E."/>
            <person name="La Cono V."/>
            <person name="Yakimov M.M."/>
        </authorList>
    </citation>
    <scope>NUCLEOTIDE SEQUENCE [LARGE SCALE GENOMIC DNA]</scope>
    <source>
        <strain evidence="3">HSR6</strain>
    </source>
</reference>
<keyword evidence="3" id="KW-1185">Reference proteome</keyword>
<keyword evidence="2" id="KW-0378">Hydrolase</keyword>
<dbReference type="RefSeq" id="WP_071933428.1">
    <property type="nucleotide sequence ID" value="NZ_CP016804.1"/>
</dbReference>
<dbReference type="Proteomes" id="UP000186165">
    <property type="component" value="Chromosome"/>
</dbReference>
<dbReference type="GO" id="GO:0043756">
    <property type="term" value="F:adenosylcobinamide hydrolase activity"/>
    <property type="evidence" value="ECO:0007669"/>
    <property type="project" value="UniProtKB-EC"/>
</dbReference>
<dbReference type="AlphaFoldDB" id="A0A1J1AFA5"/>
<dbReference type="InterPro" id="IPR002808">
    <property type="entry name" value="AdoCbi_amidolase"/>
</dbReference>
<evidence type="ECO:0000313" key="3">
    <source>
        <dbReference type="Proteomes" id="UP000186165"/>
    </source>
</evidence>
<dbReference type="PANTHER" id="PTHR35336">
    <property type="entry name" value="ADENOSYLCOBINAMIDE AMIDOHYDROLASE"/>
    <property type="match status" value="1"/>
</dbReference>
<organism evidence="2 3">
    <name type="scientific">Halodesulfurarchaeum formicicum</name>
    <dbReference type="NCBI Taxonomy" id="1873524"/>
    <lineage>
        <taxon>Archaea</taxon>
        <taxon>Methanobacteriati</taxon>
        <taxon>Methanobacteriota</taxon>
        <taxon>Stenosarchaea group</taxon>
        <taxon>Halobacteria</taxon>
        <taxon>Halobacteriales</taxon>
        <taxon>Halobacteriaceae</taxon>
        <taxon>Halodesulfurarchaeum</taxon>
    </lineage>
</organism>
<dbReference type="GeneID" id="30418361"/>
<dbReference type="EC" id="3.5.1.90" evidence="2"/>
<dbReference type="OrthoDB" id="157452at2157"/>